<dbReference type="Pfam" id="PF02608">
    <property type="entry name" value="Bmp"/>
    <property type="match status" value="1"/>
</dbReference>
<keyword evidence="4" id="KW-0732">Signal</keyword>
<proteinExistence type="inferred from homology"/>
<evidence type="ECO:0000259" key="7">
    <source>
        <dbReference type="Pfam" id="PF02608"/>
    </source>
</evidence>
<dbReference type="Gene3D" id="3.40.50.2300">
    <property type="match status" value="2"/>
</dbReference>
<evidence type="ECO:0000313" key="8">
    <source>
        <dbReference type="EMBL" id="GAE31217.1"/>
    </source>
</evidence>
<comment type="caution">
    <text evidence="8">The sequence shown here is derived from an EMBL/GenBank/DDBJ whole genome shotgun (WGS) entry which is preliminary data.</text>
</comment>
<organism evidence="8 9">
    <name type="scientific">Halalkalibacter hemicellulosilyticusJCM 9152</name>
    <dbReference type="NCBI Taxonomy" id="1236971"/>
    <lineage>
        <taxon>Bacteria</taxon>
        <taxon>Bacillati</taxon>
        <taxon>Bacillota</taxon>
        <taxon>Bacilli</taxon>
        <taxon>Bacillales</taxon>
        <taxon>Bacillaceae</taxon>
        <taxon>Halalkalibacter</taxon>
    </lineage>
</organism>
<dbReference type="GO" id="GO:0005886">
    <property type="term" value="C:plasma membrane"/>
    <property type="evidence" value="ECO:0007669"/>
    <property type="project" value="UniProtKB-SubCell"/>
</dbReference>
<keyword evidence="3" id="KW-1003">Cell membrane</keyword>
<feature type="domain" description="ABC transporter substrate-binding protein PnrA-like" evidence="7">
    <location>
        <begin position="31"/>
        <end position="298"/>
    </location>
</feature>
<dbReference type="PANTHER" id="PTHR34296">
    <property type="entry name" value="TRANSCRIPTIONAL ACTIVATOR PROTEIN MED"/>
    <property type="match status" value="1"/>
</dbReference>
<dbReference type="SUPFAM" id="SSF53822">
    <property type="entry name" value="Periplasmic binding protein-like I"/>
    <property type="match status" value="1"/>
</dbReference>
<dbReference type="PROSITE" id="PS51257">
    <property type="entry name" value="PROKAR_LIPOPROTEIN"/>
    <property type="match status" value="1"/>
</dbReference>
<protein>
    <submittedName>
        <fullName evidence="8">Positive regulator of comK</fullName>
    </submittedName>
</protein>
<dbReference type="EMBL" id="BAUU01000017">
    <property type="protein sequence ID" value="GAE31217.1"/>
    <property type="molecule type" value="Genomic_DNA"/>
</dbReference>
<dbReference type="InterPro" id="IPR003760">
    <property type="entry name" value="PnrA-like"/>
</dbReference>
<dbReference type="OrthoDB" id="2556857at2"/>
<sequence>MNNRFYLFIFIFFVCFLLGCSQKSETSASSSKIGLLLENTIDDQGWNSKGYQGLLNIHSKFEVDVVFKENIDSEAKVERAVEEFAAEGVTLVFGHGHFYAEPFTQLGKQYDDLHFVSFNGSVEGSNVTSLHFDGYAMGFFAGLIAAKMSETHQVGVIAAFPWQSEVEGFYEGASLDEMTTVRIDYVEDWANEEKALDFFNDMVASGVDVFYPTGDGFHVRVVEETKREGLYVIGYVSDQLDLGGTTVLTSTIQKVDGLYELIANQYQKDELIGGNFMYDFADGVISLGPFGSEVPEDVQKKWRMLLITLLRQVNYRLVGFSK</sequence>
<keyword evidence="9" id="KW-1185">Reference proteome</keyword>
<evidence type="ECO:0000256" key="3">
    <source>
        <dbReference type="ARBA" id="ARBA00022475"/>
    </source>
</evidence>
<gene>
    <name evidence="8" type="ORF">JCM9152_2672</name>
</gene>
<dbReference type="PANTHER" id="PTHR34296:SF2">
    <property type="entry name" value="ABC TRANSPORTER GUANOSINE-BINDING PROTEIN NUPN"/>
    <property type="match status" value="1"/>
</dbReference>
<accession>W4QH16</accession>
<name>W4QH16_9BACI</name>
<dbReference type="InterPro" id="IPR028082">
    <property type="entry name" value="Peripla_BP_I"/>
</dbReference>
<evidence type="ECO:0000256" key="5">
    <source>
        <dbReference type="ARBA" id="ARBA00023136"/>
    </source>
</evidence>
<dbReference type="AlphaFoldDB" id="W4QH16"/>
<evidence type="ECO:0000256" key="1">
    <source>
        <dbReference type="ARBA" id="ARBA00004193"/>
    </source>
</evidence>
<dbReference type="InterPro" id="IPR050957">
    <property type="entry name" value="BMP_lipoprotein"/>
</dbReference>
<reference evidence="8" key="1">
    <citation type="journal article" date="2014" name="Genome Announc.">
        <title>Draft Genome Sequences of Three Alkaliphilic Bacillus Strains, Bacillus wakoensis JCM 9140T, Bacillus akibai JCM 9157T, and Bacillus hemicellulosilyticus JCM 9152T.</title>
        <authorList>
            <person name="Yuki M."/>
            <person name="Oshima K."/>
            <person name="Suda W."/>
            <person name="Oshida Y."/>
            <person name="Kitamura K."/>
            <person name="Iida T."/>
            <person name="Hattori M."/>
            <person name="Ohkuma M."/>
        </authorList>
    </citation>
    <scope>NUCLEOTIDE SEQUENCE [LARGE SCALE GENOMIC DNA]</scope>
    <source>
        <strain evidence="8">JCM 9152</strain>
    </source>
</reference>
<dbReference type="RefSeq" id="WP_148296489.1">
    <property type="nucleotide sequence ID" value="NZ_BAUU01000017.1"/>
</dbReference>
<keyword evidence="6" id="KW-0449">Lipoprotein</keyword>
<evidence type="ECO:0000313" key="9">
    <source>
        <dbReference type="Proteomes" id="UP000018895"/>
    </source>
</evidence>
<dbReference type="CDD" id="cd06353">
    <property type="entry name" value="PBP1_Med-like"/>
    <property type="match status" value="1"/>
</dbReference>
<dbReference type="Proteomes" id="UP000018895">
    <property type="component" value="Unassembled WGS sequence"/>
</dbReference>
<evidence type="ECO:0000256" key="2">
    <source>
        <dbReference type="ARBA" id="ARBA00008610"/>
    </source>
</evidence>
<evidence type="ECO:0000256" key="6">
    <source>
        <dbReference type="ARBA" id="ARBA00023288"/>
    </source>
</evidence>
<comment type="subcellular location">
    <subcellularLocation>
        <location evidence="1">Cell membrane</location>
        <topology evidence="1">Lipid-anchor</topology>
    </subcellularLocation>
</comment>
<keyword evidence="5" id="KW-0472">Membrane</keyword>
<comment type="similarity">
    <text evidence="2">Belongs to the BMP lipoprotein family.</text>
</comment>
<dbReference type="STRING" id="1236971.JCM9152_2672"/>
<evidence type="ECO:0000256" key="4">
    <source>
        <dbReference type="ARBA" id="ARBA00022729"/>
    </source>
</evidence>